<name>A0A0W0R6P5_LEGBO</name>
<dbReference type="PRINTS" id="PR00080">
    <property type="entry name" value="SDRFAMILY"/>
</dbReference>
<keyword evidence="4" id="KW-1185">Reference proteome</keyword>
<dbReference type="OrthoDB" id="9810734at2"/>
<accession>A0A0W0R6P5</accession>
<comment type="similarity">
    <text evidence="1 2">Belongs to the short-chain dehydrogenases/reductases (SDR) family.</text>
</comment>
<dbReference type="CDD" id="cd05233">
    <property type="entry name" value="SDR_c"/>
    <property type="match status" value="1"/>
</dbReference>
<sequence>MKILLTGATGRLGREISKFLNTPSNKIALHGRNQNNLNTLATSLDKSEVITVAHDLSFPEAAESIIHEVIEHFEGLDVLINNAACFNFGNLINMPLPIIKDTIQTNLVSLIVLTRCALPYLIASKQGIIINIASTAGQDYIPGAAAYCATKHGVFGFSGSLFEEVREQGVRVCTLASGQLTIPDVNEKNTIPPTELAQLVNYLLNYPGTKSFPREIIVGAI</sequence>
<dbReference type="RefSeq" id="WP_058461092.1">
    <property type="nucleotide sequence ID" value="NZ_CAAAIY010000020.1"/>
</dbReference>
<dbReference type="SUPFAM" id="SSF51735">
    <property type="entry name" value="NAD(P)-binding Rossmann-fold domains"/>
    <property type="match status" value="1"/>
</dbReference>
<dbReference type="InterPro" id="IPR050259">
    <property type="entry name" value="SDR"/>
</dbReference>
<proteinExistence type="inferred from homology"/>
<dbReference type="Gene3D" id="3.40.50.720">
    <property type="entry name" value="NAD(P)-binding Rossmann-like Domain"/>
    <property type="match status" value="1"/>
</dbReference>
<dbReference type="AlphaFoldDB" id="A0A0W0R6P5"/>
<evidence type="ECO:0000256" key="2">
    <source>
        <dbReference type="RuleBase" id="RU000363"/>
    </source>
</evidence>
<reference evidence="3 4" key="1">
    <citation type="submission" date="2015-11" db="EMBL/GenBank/DDBJ databases">
        <title>Genomic analysis of 38 Legionella species identifies large and diverse effector repertoires.</title>
        <authorList>
            <person name="Burstein D."/>
            <person name="Amaro F."/>
            <person name="Zusman T."/>
            <person name="Lifshitz Z."/>
            <person name="Cohen O."/>
            <person name="Gilbert J.A."/>
            <person name="Pupko T."/>
            <person name="Shuman H.A."/>
            <person name="Segal G."/>
        </authorList>
    </citation>
    <scope>NUCLEOTIDE SEQUENCE [LARGE SCALE GENOMIC DNA]</scope>
    <source>
        <strain evidence="3 4">WIGA</strain>
    </source>
</reference>
<dbReference type="InterPro" id="IPR036291">
    <property type="entry name" value="NAD(P)-bd_dom_sf"/>
</dbReference>
<dbReference type="PANTHER" id="PTHR42879">
    <property type="entry name" value="3-OXOACYL-(ACYL-CARRIER-PROTEIN) REDUCTASE"/>
    <property type="match status" value="1"/>
</dbReference>
<evidence type="ECO:0000256" key="1">
    <source>
        <dbReference type="ARBA" id="ARBA00006484"/>
    </source>
</evidence>
<protein>
    <submittedName>
        <fullName evidence="3">Short chain dehydrogenase</fullName>
    </submittedName>
</protein>
<evidence type="ECO:0000313" key="3">
    <source>
        <dbReference type="EMBL" id="KTC66713.1"/>
    </source>
</evidence>
<dbReference type="Pfam" id="PF00106">
    <property type="entry name" value="adh_short"/>
    <property type="match status" value="1"/>
</dbReference>
<dbReference type="PATRIC" id="fig|447.4.peg.3871"/>
<gene>
    <name evidence="3" type="ORF">Lboz_3608</name>
</gene>
<dbReference type="EMBL" id="LNXU01000060">
    <property type="protein sequence ID" value="KTC66713.1"/>
    <property type="molecule type" value="Genomic_DNA"/>
</dbReference>
<evidence type="ECO:0000313" key="4">
    <source>
        <dbReference type="Proteomes" id="UP000054695"/>
    </source>
</evidence>
<dbReference type="Proteomes" id="UP000054695">
    <property type="component" value="Unassembled WGS sequence"/>
</dbReference>
<dbReference type="STRING" id="447.Lboz_3608"/>
<dbReference type="PANTHER" id="PTHR42879:SF2">
    <property type="entry name" value="3-OXOACYL-[ACYL-CARRIER-PROTEIN] REDUCTASE FABG"/>
    <property type="match status" value="1"/>
</dbReference>
<dbReference type="InterPro" id="IPR002347">
    <property type="entry name" value="SDR_fam"/>
</dbReference>
<dbReference type="PRINTS" id="PR00081">
    <property type="entry name" value="GDHRDH"/>
</dbReference>
<comment type="caution">
    <text evidence="3">The sequence shown here is derived from an EMBL/GenBank/DDBJ whole genome shotgun (WGS) entry which is preliminary data.</text>
</comment>
<organism evidence="3 4">
    <name type="scientific">Legionella bozemanae</name>
    <name type="common">Fluoribacter bozemanae</name>
    <dbReference type="NCBI Taxonomy" id="447"/>
    <lineage>
        <taxon>Bacteria</taxon>
        <taxon>Pseudomonadati</taxon>
        <taxon>Pseudomonadota</taxon>
        <taxon>Gammaproteobacteria</taxon>
        <taxon>Legionellales</taxon>
        <taxon>Legionellaceae</taxon>
        <taxon>Legionella</taxon>
    </lineage>
</organism>